<dbReference type="SMART" id="SM00248">
    <property type="entry name" value="ANK"/>
    <property type="match status" value="5"/>
</dbReference>
<keyword evidence="2 3" id="KW-0040">ANK repeat</keyword>
<dbReference type="PROSITE" id="PS50088">
    <property type="entry name" value="ANK_REPEAT"/>
    <property type="match status" value="3"/>
</dbReference>
<proteinExistence type="predicted"/>
<evidence type="ECO:0000256" key="1">
    <source>
        <dbReference type="ARBA" id="ARBA00022737"/>
    </source>
</evidence>
<dbReference type="Pfam" id="PF12796">
    <property type="entry name" value="Ank_2"/>
    <property type="match status" value="2"/>
</dbReference>
<dbReference type="PROSITE" id="PS50297">
    <property type="entry name" value="ANK_REP_REGION"/>
    <property type="match status" value="3"/>
</dbReference>
<name>A0A813H2B8_POLGL</name>
<evidence type="ECO:0000313" key="6">
    <source>
        <dbReference type="Proteomes" id="UP000654075"/>
    </source>
</evidence>
<evidence type="ECO:0000256" key="3">
    <source>
        <dbReference type="PROSITE-ProRule" id="PRU00023"/>
    </source>
</evidence>
<dbReference type="Gene3D" id="1.25.40.20">
    <property type="entry name" value="Ankyrin repeat-containing domain"/>
    <property type="match status" value="2"/>
</dbReference>
<dbReference type="SUPFAM" id="SSF48403">
    <property type="entry name" value="Ankyrin repeat"/>
    <property type="match status" value="1"/>
</dbReference>
<evidence type="ECO:0000313" key="5">
    <source>
        <dbReference type="EMBL" id="CAE8631781.1"/>
    </source>
</evidence>
<feature type="region of interest" description="Disordered" evidence="4">
    <location>
        <begin position="256"/>
        <end position="297"/>
    </location>
</feature>
<evidence type="ECO:0000256" key="2">
    <source>
        <dbReference type="ARBA" id="ARBA00023043"/>
    </source>
</evidence>
<gene>
    <name evidence="5" type="ORF">PGLA1383_LOCUS47783</name>
</gene>
<reference evidence="5" key="1">
    <citation type="submission" date="2021-02" db="EMBL/GenBank/DDBJ databases">
        <authorList>
            <person name="Dougan E. K."/>
            <person name="Rhodes N."/>
            <person name="Thang M."/>
            <person name="Chan C."/>
        </authorList>
    </citation>
    <scope>NUCLEOTIDE SEQUENCE</scope>
</reference>
<dbReference type="EMBL" id="CAJNNV010030208">
    <property type="protein sequence ID" value="CAE8631781.1"/>
    <property type="molecule type" value="Genomic_DNA"/>
</dbReference>
<feature type="repeat" description="ANK" evidence="3">
    <location>
        <begin position="101"/>
        <end position="133"/>
    </location>
</feature>
<dbReference type="InterPro" id="IPR036770">
    <property type="entry name" value="Ankyrin_rpt-contain_sf"/>
</dbReference>
<evidence type="ECO:0000256" key="4">
    <source>
        <dbReference type="SAM" id="MobiDB-lite"/>
    </source>
</evidence>
<protein>
    <submittedName>
        <fullName evidence="5">Uncharacterized protein</fullName>
    </submittedName>
</protein>
<dbReference type="PANTHER" id="PTHR24198:SF165">
    <property type="entry name" value="ANKYRIN REPEAT-CONTAINING PROTEIN-RELATED"/>
    <property type="match status" value="1"/>
</dbReference>
<dbReference type="Proteomes" id="UP000654075">
    <property type="component" value="Unassembled WGS sequence"/>
</dbReference>
<accession>A0A813H2B8</accession>
<dbReference type="InterPro" id="IPR002110">
    <property type="entry name" value="Ankyrin_rpt"/>
</dbReference>
<sequence length="319" mass="34200">MRAAEMDLPHTRRLNHIPGYVSETREKAQLQAAQEALRKLGANSDLLNIDSYLIERPYAVNMPVQFDQGSLLHIASVRGHSELAQMLIHRRGAAIDATNHSQQTSLHAACEANHGAIVVELLCAGADADKRDNLKETPLHRAAHCGSSDALLALLDYGANTRLRDEGGLMAIHKAALMGREEAVRLLAFEAEAVNVEAADGWMPLHFAAHGGHAAAVETLIMHGADVHAVDAERMTPLHRAATSGSELACQALPGRRRPRGARPLQEVASSRRLRGGLRSGSTLPAGGGHAGRRRRWASADGSADCSLCGRRRTLRGAA</sequence>
<comment type="caution">
    <text evidence="5">The sequence shown here is derived from an EMBL/GenBank/DDBJ whole genome shotgun (WGS) entry which is preliminary data.</text>
</comment>
<organism evidence="5 6">
    <name type="scientific">Polarella glacialis</name>
    <name type="common">Dinoflagellate</name>
    <dbReference type="NCBI Taxonomy" id="89957"/>
    <lineage>
        <taxon>Eukaryota</taxon>
        <taxon>Sar</taxon>
        <taxon>Alveolata</taxon>
        <taxon>Dinophyceae</taxon>
        <taxon>Suessiales</taxon>
        <taxon>Suessiaceae</taxon>
        <taxon>Polarella</taxon>
    </lineage>
</organism>
<dbReference type="AlphaFoldDB" id="A0A813H2B8"/>
<feature type="repeat" description="ANK" evidence="3">
    <location>
        <begin position="134"/>
        <end position="166"/>
    </location>
</feature>
<dbReference type="OrthoDB" id="19174at2759"/>
<feature type="repeat" description="ANK" evidence="3">
    <location>
        <begin position="200"/>
        <end position="232"/>
    </location>
</feature>
<keyword evidence="1" id="KW-0677">Repeat</keyword>
<dbReference type="PANTHER" id="PTHR24198">
    <property type="entry name" value="ANKYRIN REPEAT AND PROTEIN KINASE DOMAIN-CONTAINING PROTEIN"/>
    <property type="match status" value="1"/>
</dbReference>
<keyword evidence="6" id="KW-1185">Reference proteome</keyword>